<dbReference type="OrthoDB" id="3264463at2"/>
<dbReference type="Pfam" id="PF13830">
    <property type="entry name" value="DUF4192"/>
    <property type="match status" value="1"/>
</dbReference>
<dbReference type="EMBL" id="PDJC01000001">
    <property type="protein sequence ID" value="PFG16129.1"/>
    <property type="molecule type" value="Genomic_DNA"/>
</dbReference>
<proteinExistence type="predicted"/>
<organism evidence="1 2">
    <name type="scientific">Propionicimonas paludicola</name>
    <dbReference type="NCBI Taxonomy" id="185243"/>
    <lineage>
        <taxon>Bacteria</taxon>
        <taxon>Bacillati</taxon>
        <taxon>Actinomycetota</taxon>
        <taxon>Actinomycetes</taxon>
        <taxon>Propionibacteriales</taxon>
        <taxon>Nocardioidaceae</taxon>
        <taxon>Propionicimonas</taxon>
    </lineage>
</organism>
<gene>
    <name evidence="1" type="ORF">ATK74_0661</name>
</gene>
<name>A0A2A9CRF9_9ACTN</name>
<keyword evidence="2" id="KW-1185">Reference proteome</keyword>
<dbReference type="RefSeq" id="WP_098459700.1">
    <property type="nucleotide sequence ID" value="NZ_PDJC01000001.1"/>
</dbReference>
<reference evidence="1 2" key="1">
    <citation type="submission" date="2017-10" db="EMBL/GenBank/DDBJ databases">
        <title>Sequencing the genomes of 1000 actinobacteria strains.</title>
        <authorList>
            <person name="Klenk H.-P."/>
        </authorList>
    </citation>
    <scope>NUCLEOTIDE SEQUENCE [LARGE SCALE GENOMIC DNA]</scope>
    <source>
        <strain evidence="1 2">DSM 15597</strain>
    </source>
</reference>
<dbReference type="Proteomes" id="UP000226079">
    <property type="component" value="Unassembled WGS sequence"/>
</dbReference>
<dbReference type="InterPro" id="IPR025447">
    <property type="entry name" value="DUF4192"/>
</dbReference>
<dbReference type="AlphaFoldDB" id="A0A2A9CRF9"/>
<evidence type="ECO:0000313" key="1">
    <source>
        <dbReference type="EMBL" id="PFG16129.1"/>
    </source>
</evidence>
<accession>A0A2A9CRF9</accession>
<evidence type="ECO:0000313" key="2">
    <source>
        <dbReference type="Proteomes" id="UP000226079"/>
    </source>
</evidence>
<protein>
    <submittedName>
        <fullName evidence="1">Uncharacterized protein DUF4192</fullName>
    </submittedName>
</protein>
<sequence length="327" mass="35369">MSIPQQQPRLSVRNLDDLVGVVPYLIGFHPQESLVVMILNGGRVELTARVDLAPISEPSALAEFWSRLDLRFPLAEPWFLTFSEDRELSWSVLDRCALLVGEHRLGRVVAVVGDYWEADRPGGPAGAVRASPSAAEAALLGLPARASRAELAALVAGPDDDDLDHLAERFATLAEFLDQRGGRARRAILDRLLRAAGPLSDEDAVMAAILVSEPARQLSVLRRLSRQNAEQQVELWVSVIGRALTPYRPGPLGLLGMAAWLTGNGALMTICLEQLEMVDPLGPLATLLDWLNLRVLPPDLWPSHRRALLSAVADHLTVVGAAATPGG</sequence>
<comment type="caution">
    <text evidence="1">The sequence shown here is derived from an EMBL/GenBank/DDBJ whole genome shotgun (WGS) entry which is preliminary data.</text>
</comment>